<dbReference type="Pfam" id="PF00857">
    <property type="entry name" value="Isochorismatase"/>
    <property type="match status" value="1"/>
</dbReference>
<evidence type="ECO:0000259" key="2">
    <source>
        <dbReference type="Pfam" id="PF00857"/>
    </source>
</evidence>
<dbReference type="SUPFAM" id="SSF52499">
    <property type="entry name" value="Isochorismatase-like hydrolases"/>
    <property type="match status" value="1"/>
</dbReference>
<dbReference type="AlphaFoldDB" id="A0A7W4K5V2"/>
<protein>
    <submittedName>
        <fullName evidence="3">Cysteine hydrolase</fullName>
    </submittedName>
</protein>
<sequence length="202" mass="22690">MMPNAIRYGPLGKHCVHICVDMQRLFAEKTDWHTPWMERVCPTAARIVAHASASTIFTRFIPAMNAGEGQGTWRRYYQRWASMTIENLGMEMIELMPELARFVPPAKVFDKHVYSPWMDGTLHSHLQVRGADTLIITGGETDICVLATILGAIDHGYRTVVVTDALCSSSDAAHEASMHVYHTRYGQQVETATADLVLDAWR</sequence>
<dbReference type="Proteomes" id="UP000578030">
    <property type="component" value="Unassembled WGS sequence"/>
</dbReference>
<dbReference type="EMBL" id="JABEQM010000003">
    <property type="protein sequence ID" value="MBB2200807.1"/>
    <property type="molecule type" value="Genomic_DNA"/>
</dbReference>
<organism evidence="3 4">
    <name type="scientific">Gluconacetobacter tumulisoli</name>
    <dbReference type="NCBI Taxonomy" id="1286189"/>
    <lineage>
        <taxon>Bacteria</taxon>
        <taxon>Pseudomonadati</taxon>
        <taxon>Pseudomonadota</taxon>
        <taxon>Alphaproteobacteria</taxon>
        <taxon>Acetobacterales</taxon>
        <taxon>Acetobacteraceae</taxon>
        <taxon>Gluconacetobacter</taxon>
    </lineage>
</organism>
<dbReference type="PANTHER" id="PTHR43540:SF6">
    <property type="entry name" value="ISOCHORISMATASE-LIKE DOMAIN-CONTAINING PROTEIN"/>
    <property type="match status" value="1"/>
</dbReference>
<dbReference type="Gene3D" id="3.40.50.850">
    <property type="entry name" value="Isochorismatase-like"/>
    <property type="match status" value="1"/>
</dbReference>
<evidence type="ECO:0000313" key="3">
    <source>
        <dbReference type="EMBL" id="MBB2200807.1"/>
    </source>
</evidence>
<comment type="caution">
    <text evidence="3">The sequence shown here is derived from an EMBL/GenBank/DDBJ whole genome shotgun (WGS) entry which is preliminary data.</text>
</comment>
<evidence type="ECO:0000313" key="4">
    <source>
        <dbReference type="Proteomes" id="UP000578030"/>
    </source>
</evidence>
<dbReference type="GO" id="GO:0016787">
    <property type="term" value="F:hydrolase activity"/>
    <property type="evidence" value="ECO:0007669"/>
    <property type="project" value="UniProtKB-KW"/>
</dbReference>
<keyword evidence="4" id="KW-1185">Reference proteome</keyword>
<dbReference type="InterPro" id="IPR050272">
    <property type="entry name" value="Isochorismatase-like_hydrls"/>
</dbReference>
<accession>A0A7W4K5V2</accession>
<dbReference type="CDD" id="cd00431">
    <property type="entry name" value="cysteine_hydrolases"/>
    <property type="match status" value="1"/>
</dbReference>
<name>A0A7W4K5V2_9PROT</name>
<dbReference type="InterPro" id="IPR000868">
    <property type="entry name" value="Isochorismatase-like_dom"/>
</dbReference>
<proteinExistence type="predicted"/>
<reference evidence="3 4" key="1">
    <citation type="submission" date="2020-04" db="EMBL/GenBank/DDBJ databases">
        <title>Description of novel Gluconacetobacter.</title>
        <authorList>
            <person name="Sombolestani A."/>
        </authorList>
    </citation>
    <scope>NUCLEOTIDE SEQUENCE [LARGE SCALE GENOMIC DNA]</scope>
    <source>
        <strain evidence="3 4">LMG 27802</strain>
    </source>
</reference>
<gene>
    <name evidence="3" type="ORF">HLH28_04320</name>
</gene>
<evidence type="ECO:0000256" key="1">
    <source>
        <dbReference type="ARBA" id="ARBA00022801"/>
    </source>
</evidence>
<dbReference type="InterPro" id="IPR036380">
    <property type="entry name" value="Isochorismatase-like_sf"/>
</dbReference>
<dbReference type="RefSeq" id="WP_182955045.1">
    <property type="nucleotide sequence ID" value="NZ_JABEQM010000003.1"/>
</dbReference>
<feature type="domain" description="Isochorismatase-like" evidence="2">
    <location>
        <begin position="16"/>
        <end position="191"/>
    </location>
</feature>
<dbReference type="PANTHER" id="PTHR43540">
    <property type="entry name" value="PEROXYUREIDOACRYLATE/UREIDOACRYLATE AMIDOHYDROLASE-RELATED"/>
    <property type="match status" value="1"/>
</dbReference>
<keyword evidence="1 3" id="KW-0378">Hydrolase</keyword>